<sequence length="107" mass="11639">MTVSMIVNHPLFQFLPGLARQHIKGRGVSYWIQNRTGPRTGEDRPGPARTGLFQSGPRSKEFSFSVFGPMDRIKMVARSCHSAGVVLQKKEGGPNKMGGTAVPLSTV</sequence>
<evidence type="ECO:0000256" key="1">
    <source>
        <dbReference type="SAM" id="MobiDB-lite"/>
    </source>
</evidence>
<dbReference type="EMBL" id="GISG01069401">
    <property type="protein sequence ID" value="MBA4629367.1"/>
    <property type="molecule type" value="Transcribed_RNA"/>
</dbReference>
<reference evidence="2" key="2">
    <citation type="submission" date="2020-07" db="EMBL/GenBank/DDBJ databases">
        <authorList>
            <person name="Vera ALvarez R."/>
            <person name="Arias-Moreno D.M."/>
            <person name="Jimenez-Jacinto V."/>
            <person name="Jimenez-Bremont J.F."/>
            <person name="Swaminathan K."/>
            <person name="Moose S.P."/>
            <person name="Guerrero-Gonzalez M.L."/>
            <person name="Marino-Ramirez L."/>
            <person name="Landsman D."/>
            <person name="Rodriguez-Kessler M."/>
            <person name="Delgado-Sanchez P."/>
        </authorList>
    </citation>
    <scope>NUCLEOTIDE SEQUENCE</scope>
    <source>
        <tissue evidence="2">Cladode</tissue>
    </source>
</reference>
<dbReference type="AlphaFoldDB" id="A0A7C9CZC2"/>
<reference evidence="2" key="1">
    <citation type="journal article" date="2013" name="J. Plant Res.">
        <title>Effect of fungi and light on seed germination of three Opuntia species from semiarid lands of central Mexico.</title>
        <authorList>
            <person name="Delgado-Sanchez P."/>
            <person name="Jimenez-Bremont J.F."/>
            <person name="Guerrero-Gonzalez Mde L."/>
            <person name="Flores J."/>
        </authorList>
    </citation>
    <scope>NUCLEOTIDE SEQUENCE</scope>
    <source>
        <tissue evidence="2">Cladode</tissue>
    </source>
</reference>
<organism evidence="2">
    <name type="scientific">Opuntia streptacantha</name>
    <name type="common">Prickly pear cactus</name>
    <name type="synonym">Opuntia cardona</name>
    <dbReference type="NCBI Taxonomy" id="393608"/>
    <lineage>
        <taxon>Eukaryota</taxon>
        <taxon>Viridiplantae</taxon>
        <taxon>Streptophyta</taxon>
        <taxon>Embryophyta</taxon>
        <taxon>Tracheophyta</taxon>
        <taxon>Spermatophyta</taxon>
        <taxon>Magnoliopsida</taxon>
        <taxon>eudicotyledons</taxon>
        <taxon>Gunneridae</taxon>
        <taxon>Pentapetalae</taxon>
        <taxon>Caryophyllales</taxon>
        <taxon>Cactineae</taxon>
        <taxon>Cactaceae</taxon>
        <taxon>Opuntioideae</taxon>
        <taxon>Opuntia</taxon>
    </lineage>
</organism>
<name>A0A7C9CZC2_OPUST</name>
<protein>
    <submittedName>
        <fullName evidence="2">Uncharacterized protein</fullName>
    </submittedName>
</protein>
<evidence type="ECO:0000313" key="2">
    <source>
        <dbReference type="EMBL" id="MBA4629367.1"/>
    </source>
</evidence>
<proteinExistence type="predicted"/>
<accession>A0A7C9CZC2</accession>
<feature type="region of interest" description="Disordered" evidence="1">
    <location>
        <begin position="34"/>
        <end position="56"/>
    </location>
</feature>